<evidence type="ECO:0000259" key="1">
    <source>
        <dbReference type="PROSITE" id="PS51831"/>
    </source>
</evidence>
<organism evidence="3 4">
    <name type="scientific">Dendrosporobacter quercicolus</name>
    <dbReference type="NCBI Taxonomy" id="146817"/>
    <lineage>
        <taxon>Bacteria</taxon>
        <taxon>Bacillati</taxon>
        <taxon>Bacillota</taxon>
        <taxon>Negativicutes</taxon>
        <taxon>Selenomonadales</taxon>
        <taxon>Sporomusaceae</taxon>
        <taxon>Dendrosporobacter</taxon>
    </lineage>
</organism>
<gene>
    <name evidence="3" type="ORF">SAMN04488502_104252</name>
</gene>
<evidence type="ECO:0000313" key="4">
    <source>
        <dbReference type="Proteomes" id="UP000214880"/>
    </source>
</evidence>
<dbReference type="STRING" id="146817.SAMN04488502_104252"/>
<dbReference type="RefSeq" id="WP_092072584.1">
    <property type="nucleotide sequence ID" value="NZ_FNHB01000004.1"/>
</dbReference>
<dbReference type="Pfam" id="PF13487">
    <property type="entry name" value="HD_5"/>
    <property type="match status" value="1"/>
</dbReference>
<dbReference type="InterPro" id="IPR006674">
    <property type="entry name" value="HD_domain"/>
</dbReference>
<keyword evidence="4" id="KW-1185">Reference proteome</keyword>
<sequence length="360" mass="40863">MSEKELKNLDNLSNGYTTKKLCRIDNLKTGMKLGKDVVSIDSSFLLAEGTTITRAHIKHLKALKLNSVYVVDSPCCRSEQALSNFEKKYEKIMVSLKLAFEHVRIFNEVPLAQMQELVDFSINPMIETRGILECLRKIQKQDCYTYRHSLNVAIIAGIIGKWCKYQGRELADLILAGLLHDIGKVQVPVYILNKPARLTDGEMQEIRKHPEYGYKLLKELAVPQKVKMAVLQHHERKDGSGYPKGRTGQEICDYAAIIAVADVYDAMTTTRVYRSKQTPLLAAEVLLEQMYSQLDPYVCNTFLTYLKNSCIGASVRLSDGQLAWIIHIGQQKVCRPIVRTADGQLINLELQRNLELLEFI</sequence>
<feature type="domain" description="HD" evidence="1">
    <location>
        <begin position="145"/>
        <end position="267"/>
    </location>
</feature>
<dbReference type="SMART" id="SM00471">
    <property type="entry name" value="HDc"/>
    <property type="match status" value="1"/>
</dbReference>
<dbReference type="PANTHER" id="PTHR43155">
    <property type="entry name" value="CYCLIC DI-GMP PHOSPHODIESTERASE PA4108-RELATED"/>
    <property type="match status" value="1"/>
</dbReference>
<dbReference type="PROSITE" id="PS51832">
    <property type="entry name" value="HD_GYP"/>
    <property type="match status" value="1"/>
</dbReference>
<proteinExistence type="predicted"/>
<evidence type="ECO:0000313" key="3">
    <source>
        <dbReference type="EMBL" id="SDM44064.1"/>
    </source>
</evidence>
<dbReference type="InterPro" id="IPR003607">
    <property type="entry name" value="HD/PDEase_dom"/>
</dbReference>
<dbReference type="InterPro" id="IPR006675">
    <property type="entry name" value="HDIG_dom"/>
</dbReference>
<dbReference type="Proteomes" id="UP000214880">
    <property type="component" value="Unassembled WGS sequence"/>
</dbReference>
<dbReference type="PROSITE" id="PS51831">
    <property type="entry name" value="HD"/>
    <property type="match status" value="1"/>
</dbReference>
<name>A0A1G9T8S4_9FIRM</name>
<dbReference type="NCBIfam" id="TIGR00277">
    <property type="entry name" value="HDIG"/>
    <property type="match status" value="1"/>
</dbReference>
<reference evidence="3 4" key="1">
    <citation type="submission" date="2016-10" db="EMBL/GenBank/DDBJ databases">
        <authorList>
            <person name="de Groot N.N."/>
        </authorList>
    </citation>
    <scope>NUCLEOTIDE SEQUENCE [LARGE SCALE GENOMIC DNA]</scope>
    <source>
        <strain evidence="3 4">DSM 1736</strain>
    </source>
</reference>
<feature type="domain" description="HD-GYP" evidence="2">
    <location>
        <begin position="123"/>
        <end position="318"/>
    </location>
</feature>
<dbReference type="CDD" id="cd00077">
    <property type="entry name" value="HDc"/>
    <property type="match status" value="1"/>
</dbReference>
<dbReference type="AlphaFoldDB" id="A0A1G9T8S4"/>
<dbReference type="EMBL" id="FNHB01000004">
    <property type="protein sequence ID" value="SDM44064.1"/>
    <property type="molecule type" value="Genomic_DNA"/>
</dbReference>
<dbReference type="PANTHER" id="PTHR43155:SF2">
    <property type="entry name" value="CYCLIC DI-GMP PHOSPHODIESTERASE PA4108"/>
    <property type="match status" value="1"/>
</dbReference>
<dbReference type="Gene3D" id="1.10.3210.10">
    <property type="entry name" value="Hypothetical protein af1432"/>
    <property type="match status" value="1"/>
</dbReference>
<dbReference type="OrthoDB" id="1677843at2"/>
<protein>
    <submittedName>
        <fullName evidence="3">HDIG domain-containing protein</fullName>
    </submittedName>
</protein>
<dbReference type="SUPFAM" id="SSF109604">
    <property type="entry name" value="HD-domain/PDEase-like"/>
    <property type="match status" value="1"/>
</dbReference>
<evidence type="ECO:0000259" key="2">
    <source>
        <dbReference type="PROSITE" id="PS51832"/>
    </source>
</evidence>
<dbReference type="InterPro" id="IPR037522">
    <property type="entry name" value="HD_GYP_dom"/>
</dbReference>
<accession>A0A1G9T8S4</accession>